<keyword evidence="2" id="KW-1185">Reference proteome</keyword>
<protein>
    <submittedName>
        <fullName evidence="1">Uncharacterized protein</fullName>
    </submittedName>
</protein>
<dbReference type="RefSeq" id="WP_071502540.1">
    <property type="nucleotide sequence ID" value="NZ_MORL01000003.1"/>
</dbReference>
<gene>
    <name evidence="1" type="ORF">BLX24_07725</name>
</gene>
<dbReference type="AlphaFoldDB" id="A0A1S2VMW5"/>
<dbReference type="EMBL" id="MORL01000003">
    <property type="protein sequence ID" value="OIN59740.1"/>
    <property type="molecule type" value="Genomic_DNA"/>
</dbReference>
<dbReference type="Proteomes" id="UP000181790">
    <property type="component" value="Unassembled WGS sequence"/>
</dbReference>
<organism evidence="1 2">
    <name type="scientific">Arsenicibacter rosenii</name>
    <dbReference type="NCBI Taxonomy" id="1750698"/>
    <lineage>
        <taxon>Bacteria</taxon>
        <taxon>Pseudomonadati</taxon>
        <taxon>Bacteroidota</taxon>
        <taxon>Cytophagia</taxon>
        <taxon>Cytophagales</taxon>
        <taxon>Spirosomataceae</taxon>
        <taxon>Arsenicibacter</taxon>
    </lineage>
</organism>
<comment type="caution">
    <text evidence="1">The sequence shown here is derived from an EMBL/GenBank/DDBJ whole genome shotgun (WGS) entry which is preliminary data.</text>
</comment>
<name>A0A1S2VMW5_9BACT</name>
<reference evidence="1 2" key="1">
    <citation type="submission" date="2016-10" db="EMBL/GenBank/DDBJ databases">
        <title>Arsenicibacter rosenii gen. nov., sp. nov., an efficient arsenic-methylating bacterium isolated from an arsenic-contaminated paddy soil.</title>
        <authorList>
            <person name="Huang K."/>
        </authorList>
    </citation>
    <scope>NUCLEOTIDE SEQUENCE [LARGE SCALE GENOMIC DNA]</scope>
    <source>
        <strain evidence="1 2">SM-1</strain>
    </source>
</reference>
<accession>A0A1S2VMW5</accession>
<evidence type="ECO:0000313" key="2">
    <source>
        <dbReference type="Proteomes" id="UP000181790"/>
    </source>
</evidence>
<evidence type="ECO:0000313" key="1">
    <source>
        <dbReference type="EMBL" id="OIN59740.1"/>
    </source>
</evidence>
<sequence>MKLTWTYYPKGEASSITLTVVYVPALDSDKLTHGGYLTPDNVAYVDRDTYQIFDKGPLPHRRDAFQRLMRIDTPDVAADSLRFQELPVHLPDQTK</sequence>
<proteinExistence type="predicted"/>